<dbReference type="AlphaFoldDB" id="A0A1F6CU17"/>
<dbReference type="CDD" id="cd13836">
    <property type="entry name" value="IHF_B"/>
    <property type="match status" value="1"/>
</dbReference>
<dbReference type="PANTHER" id="PTHR33175">
    <property type="entry name" value="DNA-BINDING PROTEIN HU"/>
    <property type="match status" value="1"/>
</dbReference>
<evidence type="ECO:0000256" key="1">
    <source>
        <dbReference type="ARBA" id="ARBA00023125"/>
    </source>
</evidence>
<dbReference type="InterPro" id="IPR000119">
    <property type="entry name" value="Hist_DNA-bd"/>
</dbReference>
<dbReference type="EMBL" id="MFKF01000137">
    <property type="protein sequence ID" value="OGG52658.1"/>
    <property type="molecule type" value="Genomic_DNA"/>
</dbReference>
<dbReference type="InterPro" id="IPR010992">
    <property type="entry name" value="IHF-like_DNA-bd_dom_sf"/>
</dbReference>
<evidence type="ECO:0000313" key="3">
    <source>
        <dbReference type="EMBL" id="OGG52658.1"/>
    </source>
</evidence>
<reference evidence="3 4" key="1">
    <citation type="journal article" date="2016" name="Nat. Commun.">
        <title>Thousands of microbial genomes shed light on interconnected biogeochemical processes in an aquifer system.</title>
        <authorList>
            <person name="Anantharaman K."/>
            <person name="Brown C.T."/>
            <person name="Hug L.A."/>
            <person name="Sharon I."/>
            <person name="Castelle C.J."/>
            <person name="Probst A.J."/>
            <person name="Thomas B.C."/>
            <person name="Singh A."/>
            <person name="Wilkins M.J."/>
            <person name="Karaoz U."/>
            <person name="Brodie E.L."/>
            <person name="Williams K.H."/>
            <person name="Hubbard S.S."/>
            <person name="Banfield J.F."/>
        </authorList>
    </citation>
    <scope>NUCLEOTIDE SEQUENCE [LARGE SCALE GENOMIC DNA]</scope>
    <source>
        <strain evidence="4">RIFCSPLOWO2_12_FULL_64_10</strain>
    </source>
</reference>
<dbReference type="Pfam" id="PF00216">
    <property type="entry name" value="Bac_DNA_binding"/>
    <property type="match status" value="1"/>
</dbReference>
<dbReference type="PANTHER" id="PTHR33175:SF2">
    <property type="entry name" value="INTEGRATION HOST FACTOR SUBUNIT ALPHA"/>
    <property type="match status" value="1"/>
</dbReference>
<organism evidence="3 4">
    <name type="scientific">Handelsmanbacteria sp. (strain RIFCSPLOWO2_12_FULL_64_10)</name>
    <dbReference type="NCBI Taxonomy" id="1817868"/>
    <lineage>
        <taxon>Bacteria</taxon>
        <taxon>Candidatus Handelsmaniibacteriota</taxon>
    </lineage>
</organism>
<dbReference type="GO" id="GO:0003677">
    <property type="term" value="F:DNA binding"/>
    <property type="evidence" value="ECO:0007669"/>
    <property type="project" value="UniProtKB-KW"/>
</dbReference>
<dbReference type="PRINTS" id="PR01727">
    <property type="entry name" value="DNABINDINGHU"/>
</dbReference>
<dbReference type="InterPro" id="IPR020816">
    <property type="entry name" value="Histone-like_DNA-bd_CS"/>
</dbReference>
<gene>
    <name evidence="3" type="ORF">A3F84_28535</name>
</gene>
<dbReference type="GO" id="GO:0005829">
    <property type="term" value="C:cytosol"/>
    <property type="evidence" value="ECO:0007669"/>
    <property type="project" value="TreeGrafter"/>
</dbReference>
<protein>
    <submittedName>
        <fullName evidence="3">Integration host factor subunit beta</fullName>
    </submittedName>
</protein>
<evidence type="ECO:0000256" key="2">
    <source>
        <dbReference type="RuleBase" id="RU003939"/>
    </source>
</evidence>
<sequence length="93" mass="10184">MTKADIVDRIAGATGLTKTDTAAIVEGFLTTVAEALSDDHHIEIRGFGTFKVVRRAPRTGRNPKTGEVVSIPSRPVPVFKPSRELRSQVEKRK</sequence>
<dbReference type="SMART" id="SM00411">
    <property type="entry name" value="BHL"/>
    <property type="match status" value="1"/>
</dbReference>
<accession>A0A1F6CU17</accession>
<dbReference type="SUPFAM" id="SSF47729">
    <property type="entry name" value="IHF-like DNA-binding proteins"/>
    <property type="match status" value="1"/>
</dbReference>
<name>A0A1F6CU17_HANXR</name>
<comment type="caution">
    <text evidence="3">The sequence shown here is derived from an EMBL/GenBank/DDBJ whole genome shotgun (WGS) entry which is preliminary data.</text>
</comment>
<dbReference type="Proteomes" id="UP000178606">
    <property type="component" value="Unassembled WGS sequence"/>
</dbReference>
<keyword evidence="1" id="KW-0238">DNA-binding</keyword>
<dbReference type="Gene3D" id="4.10.520.10">
    <property type="entry name" value="IHF-like DNA-binding proteins"/>
    <property type="match status" value="1"/>
</dbReference>
<dbReference type="GO" id="GO:0030527">
    <property type="term" value="F:structural constituent of chromatin"/>
    <property type="evidence" value="ECO:0007669"/>
    <property type="project" value="InterPro"/>
</dbReference>
<proteinExistence type="inferred from homology"/>
<dbReference type="PROSITE" id="PS00045">
    <property type="entry name" value="HISTONE_LIKE"/>
    <property type="match status" value="1"/>
</dbReference>
<evidence type="ECO:0000313" key="4">
    <source>
        <dbReference type="Proteomes" id="UP000178606"/>
    </source>
</evidence>
<comment type="similarity">
    <text evidence="2">Belongs to the bacterial histone-like protein family.</text>
</comment>